<comment type="caution">
    <text evidence="1">The sequence shown here is derived from an EMBL/GenBank/DDBJ whole genome shotgun (WGS) entry which is preliminary data.</text>
</comment>
<name>A0ACC0I090_9ERIC</name>
<evidence type="ECO:0000313" key="2">
    <source>
        <dbReference type="Proteomes" id="UP001060215"/>
    </source>
</evidence>
<accession>A0ACC0I090</accession>
<keyword evidence="2" id="KW-1185">Reference proteome</keyword>
<sequence>MAGRGYKKRSRKTNTRTRKPPTSFAGRALFVCGGVLADWSQTSSTPKGRNPNDRKGKTKSASRSGKFDQRKGSGSRSESQNPRRNAFGNAYPVADYQEDSFPNEGNNLGHNLNVSHPIVLVDSKDTQIIAYVDQAPSKEPQHSEFNYDYSTSFALDDSSHRGLGFCDEVEATPSGFGSSLQMEEKEGFCFDSSYSKDEIDADVCYTHEVSTQVIDDLLAQTPSSEKNSGFLYVGGMKLYTQDISDGEDNEDDGVELIDLRSLEASCSGESTGSSDGDFSDNTSDSDSDIDDEVAEDYFEGIGGSDEFVHMKQFLGQALDVSDDDKTSGGRFHEAWEKLGEIALQDRSREYGMKKPRSRRKYRAEASRPRTTGYAWSSVLDNLMLENDPRTISSRKKHVARLPRSWPFQAQKSKNFRKFPGEKKKYRKEKSALKRRERMVHHGVDLQQINLKLQQIVLDGVDFFSFQPMHYRDCSQVQRLAAIYRLHSGCQVAGKKSIVTVMRTEHTHMPSSSYKLWLEKLIGADDEDAEFTVNRVKLRGNRNGVKKTAKGSGSSSLEILQSAPSKKKRGGKTGSYAAQPVSFVSGGTMQSDTTENRTIDSNYRDTNTCQENQGMGNSSKYGAFELHTTGFGSKMMAKMGFVEGGGLGKDGQGIAQPIKAIQRPKSLGLGAEASETSSNSSKTKPKKFGKDETQRFADFENHTKGFGSKMMAKMGFVEGMGLGKDSQGIANPLVAVKLPKSRGLGAKG</sequence>
<reference evidence="1 2" key="1">
    <citation type="journal article" date="2022" name="Plant J.">
        <title>Chromosome-level genome of Camellia lanceoleosa provides a valuable resource for understanding genome evolution and self-incompatibility.</title>
        <authorList>
            <person name="Gong W."/>
            <person name="Xiao S."/>
            <person name="Wang L."/>
            <person name="Liao Z."/>
            <person name="Chang Y."/>
            <person name="Mo W."/>
            <person name="Hu G."/>
            <person name="Li W."/>
            <person name="Zhao G."/>
            <person name="Zhu H."/>
            <person name="Hu X."/>
            <person name="Ji K."/>
            <person name="Xiang X."/>
            <person name="Song Q."/>
            <person name="Yuan D."/>
            <person name="Jin S."/>
            <person name="Zhang L."/>
        </authorList>
    </citation>
    <scope>NUCLEOTIDE SEQUENCE [LARGE SCALE GENOMIC DNA]</scope>
    <source>
        <strain evidence="1">SQ_2022a</strain>
    </source>
</reference>
<dbReference type="Proteomes" id="UP001060215">
    <property type="component" value="Chromosome 2"/>
</dbReference>
<protein>
    <submittedName>
        <fullName evidence="1">Zinc finger CCCH domain-containing protein 22</fullName>
    </submittedName>
</protein>
<dbReference type="EMBL" id="CM045759">
    <property type="protein sequence ID" value="KAI8019307.1"/>
    <property type="molecule type" value="Genomic_DNA"/>
</dbReference>
<evidence type="ECO:0000313" key="1">
    <source>
        <dbReference type="EMBL" id="KAI8019307.1"/>
    </source>
</evidence>
<gene>
    <name evidence="1" type="ORF">LOK49_LG04G03027</name>
</gene>
<organism evidence="1 2">
    <name type="scientific">Camellia lanceoleosa</name>
    <dbReference type="NCBI Taxonomy" id="1840588"/>
    <lineage>
        <taxon>Eukaryota</taxon>
        <taxon>Viridiplantae</taxon>
        <taxon>Streptophyta</taxon>
        <taxon>Embryophyta</taxon>
        <taxon>Tracheophyta</taxon>
        <taxon>Spermatophyta</taxon>
        <taxon>Magnoliopsida</taxon>
        <taxon>eudicotyledons</taxon>
        <taxon>Gunneridae</taxon>
        <taxon>Pentapetalae</taxon>
        <taxon>asterids</taxon>
        <taxon>Ericales</taxon>
        <taxon>Theaceae</taxon>
        <taxon>Camellia</taxon>
    </lineage>
</organism>
<proteinExistence type="predicted"/>